<evidence type="ECO:0000313" key="3">
    <source>
        <dbReference type="Proteomes" id="UP001589906"/>
    </source>
</evidence>
<evidence type="ECO:0000256" key="1">
    <source>
        <dbReference type="SAM" id="MobiDB-lite"/>
    </source>
</evidence>
<feature type="compositionally biased region" description="Low complexity" evidence="1">
    <location>
        <begin position="42"/>
        <end position="51"/>
    </location>
</feature>
<proteinExistence type="predicted"/>
<gene>
    <name evidence="2" type="ORF">ACFFGE_10570</name>
</gene>
<keyword evidence="3" id="KW-1185">Reference proteome</keyword>
<comment type="caution">
    <text evidence="2">The sequence shown here is derived from an EMBL/GenBank/DDBJ whole genome shotgun (WGS) entry which is preliminary data.</text>
</comment>
<organism evidence="2 3">
    <name type="scientific">Brevundimonas balnearis</name>
    <dbReference type="NCBI Taxonomy" id="1572858"/>
    <lineage>
        <taxon>Bacteria</taxon>
        <taxon>Pseudomonadati</taxon>
        <taxon>Pseudomonadota</taxon>
        <taxon>Alphaproteobacteria</taxon>
        <taxon>Caulobacterales</taxon>
        <taxon>Caulobacteraceae</taxon>
        <taxon>Brevundimonas</taxon>
    </lineage>
</organism>
<accession>A0ABV6R3Y3</accession>
<feature type="compositionally biased region" description="Acidic residues" evidence="1">
    <location>
        <begin position="22"/>
        <end position="31"/>
    </location>
</feature>
<feature type="region of interest" description="Disordered" evidence="1">
    <location>
        <begin position="1"/>
        <end position="51"/>
    </location>
</feature>
<feature type="compositionally biased region" description="Basic and acidic residues" evidence="1">
    <location>
        <begin position="11"/>
        <end position="21"/>
    </location>
</feature>
<sequence length="51" mass="5257">MTGGAPQAETPKPDDLERQADDIGEAADALEDQLPVQQNEEGVGPVTGVVP</sequence>
<evidence type="ECO:0000313" key="2">
    <source>
        <dbReference type="EMBL" id="MFC0634318.1"/>
    </source>
</evidence>
<name>A0ABV6R3Y3_9CAUL</name>
<protein>
    <submittedName>
        <fullName evidence="2">Uncharacterized protein</fullName>
    </submittedName>
</protein>
<dbReference type="Proteomes" id="UP001589906">
    <property type="component" value="Unassembled WGS sequence"/>
</dbReference>
<reference evidence="2 3" key="1">
    <citation type="submission" date="2024-09" db="EMBL/GenBank/DDBJ databases">
        <authorList>
            <person name="Sun Q."/>
            <person name="Mori K."/>
        </authorList>
    </citation>
    <scope>NUCLEOTIDE SEQUENCE [LARGE SCALE GENOMIC DNA]</scope>
    <source>
        <strain evidence="2 3">NCAIM B.02621</strain>
    </source>
</reference>
<dbReference type="RefSeq" id="WP_376836346.1">
    <property type="nucleotide sequence ID" value="NZ_JBHLSW010000007.1"/>
</dbReference>
<dbReference type="EMBL" id="JBHLSW010000007">
    <property type="protein sequence ID" value="MFC0634318.1"/>
    <property type="molecule type" value="Genomic_DNA"/>
</dbReference>